<dbReference type="InterPro" id="IPR020845">
    <property type="entry name" value="AMP-binding_CS"/>
</dbReference>
<gene>
    <name evidence="7" type="ORF">KDL01_02830</name>
</gene>
<evidence type="ECO:0000259" key="6">
    <source>
        <dbReference type="Pfam" id="PF00501"/>
    </source>
</evidence>
<reference evidence="7" key="1">
    <citation type="submission" date="2021-04" db="EMBL/GenBank/DDBJ databases">
        <title>Genome based classification of Actinospica acidithermotolerans sp. nov., an actinobacterium isolated from an Indonesian hot spring.</title>
        <authorList>
            <person name="Kusuma A.B."/>
            <person name="Putra K.E."/>
            <person name="Nafisah S."/>
            <person name="Loh J."/>
            <person name="Nouioui I."/>
            <person name="Goodfellow M."/>
        </authorList>
    </citation>
    <scope>NUCLEOTIDE SEQUENCE</scope>
    <source>
        <strain evidence="7">CSCA 57</strain>
    </source>
</reference>
<dbReference type="GO" id="GO:0004467">
    <property type="term" value="F:long-chain fatty acid-CoA ligase activity"/>
    <property type="evidence" value="ECO:0007669"/>
    <property type="project" value="TreeGrafter"/>
</dbReference>
<dbReference type="SUPFAM" id="SSF56801">
    <property type="entry name" value="Acetyl-CoA synthetase-like"/>
    <property type="match status" value="1"/>
</dbReference>
<name>A0A941EJ51_9ACTN</name>
<dbReference type="Gene3D" id="3.40.50.12780">
    <property type="entry name" value="N-terminal domain of ligase-like"/>
    <property type="match status" value="2"/>
</dbReference>
<evidence type="ECO:0000313" key="7">
    <source>
        <dbReference type="EMBL" id="MBR7832176.1"/>
    </source>
</evidence>
<protein>
    <recommendedName>
        <fullName evidence="5">Acyl-CoA synthetase</fullName>
    </recommendedName>
</protein>
<dbReference type="Pfam" id="PF00501">
    <property type="entry name" value="AMP-binding"/>
    <property type="match status" value="1"/>
</dbReference>
<evidence type="ECO:0000256" key="4">
    <source>
        <dbReference type="ARBA" id="ARBA00023098"/>
    </source>
</evidence>
<keyword evidence="2 7" id="KW-0436">Ligase</keyword>
<dbReference type="PANTHER" id="PTHR43272:SF32">
    <property type="entry name" value="AMP-DEPENDENT SYNTHETASE_LIGASE DOMAIN-CONTAINING PROTEIN"/>
    <property type="match status" value="1"/>
</dbReference>
<proteinExistence type="inferred from homology"/>
<keyword evidence="8" id="KW-1185">Reference proteome</keyword>
<dbReference type="EMBL" id="JAGSOG010000007">
    <property type="protein sequence ID" value="MBR7832176.1"/>
    <property type="molecule type" value="Genomic_DNA"/>
</dbReference>
<keyword evidence="3" id="KW-0276">Fatty acid metabolism</keyword>
<dbReference type="InterPro" id="IPR042099">
    <property type="entry name" value="ANL_N_sf"/>
</dbReference>
<dbReference type="GO" id="GO:0016020">
    <property type="term" value="C:membrane"/>
    <property type="evidence" value="ECO:0007669"/>
    <property type="project" value="TreeGrafter"/>
</dbReference>
<dbReference type="PANTHER" id="PTHR43272">
    <property type="entry name" value="LONG-CHAIN-FATTY-ACID--COA LIGASE"/>
    <property type="match status" value="1"/>
</dbReference>
<evidence type="ECO:0000313" key="8">
    <source>
        <dbReference type="Proteomes" id="UP000675781"/>
    </source>
</evidence>
<evidence type="ECO:0000256" key="5">
    <source>
        <dbReference type="ARBA" id="ARBA00032875"/>
    </source>
</evidence>
<accession>A0A941EJ51</accession>
<keyword evidence="4" id="KW-0443">Lipid metabolism</keyword>
<dbReference type="AlphaFoldDB" id="A0A941EJ51"/>
<comment type="similarity">
    <text evidence="1">Belongs to the ATP-dependent AMP-binding enzyme family.</text>
</comment>
<dbReference type="CDD" id="cd05907">
    <property type="entry name" value="VL_LC_FACS_like"/>
    <property type="match status" value="1"/>
</dbReference>
<evidence type="ECO:0000256" key="2">
    <source>
        <dbReference type="ARBA" id="ARBA00022598"/>
    </source>
</evidence>
<dbReference type="Pfam" id="PF23562">
    <property type="entry name" value="AMP-binding_C_3"/>
    <property type="match status" value="1"/>
</dbReference>
<evidence type="ECO:0000256" key="1">
    <source>
        <dbReference type="ARBA" id="ARBA00006432"/>
    </source>
</evidence>
<evidence type="ECO:0000256" key="3">
    <source>
        <dbReference type="ARBA" id="ARBA00022832"/>
    </source>
</evidence>
<dbReference type="InterPro" id="IPR000873">
    <property type="entry name" value="AMP-dep_synth/lig_dom"/>
</dbReference>
<dbReference type="PROSITE" id="PS00455">
    <property type="entry name" value="AMP_BINDING"/>
    <property type="match status" value="1"/>
</dbReference>
<dbReference type="Proteomes" id="UP000675781">
    <property type="component" value="Unassembled WGS sequence"/>
</dbReference>
<comment type="caution">
    <text evidence="7">The sequence shown here is derived from an EMBL/GenBank/DDBJ whole genome shotgun (WGS) entry which is preliminary data.</text>
</comment>
<dbReference type="RefSeq" id="WP_212526710.1">
    <property type="nucleotide sequence ID" value="NZ_JAGSOG010000007.1"/>
</dbReference>
<feature type="domain" description="AMP-dependent synthetase/ligase" evidence="6">
    <location>
        <begin position="24"/>
        <end position="432"/>
    </location>
</feature>
<organism evidence="7 8">
    <name type="scientific">Actinospica durhamensis</name>
    <dbReference type="NCBI Taxonomy" id="1508375"/>
    <lineage>
        <taxon>Bacteria</taxon>
        <taxon>Bacillati</taxon>
        <taxon>Actinomycetota</taxon>
        <taxon>Actinomycetes</taxon>
        <taxon>Catenulisporales</taxon>
        <taxon>Actinospicaceae</taxon>
        <taxon>Actinospica</taxon>
    </lineage>
</organism>
<sequence>MREFTVEPLYRVPERANLTDLVHRNAAELPQHAGLARKVDGSWVDVTYAQFLTEVLSAAKGLVGLGVAAGDRVAIMSRTSYEWSLLDFAIWEAGAIPVPIYETSSAEQVAWILADSGASAVFTELPANTAAVEAVRDQAGTLKHIWQIDPAGTDGAGALALLAQAGTDVADAVLEERRATLVPESVATIIYTSGTTGRPKGCVLTHENLLFEAGNAVAVLTRMFRGEDASTLLFLPLAHVFARIIHIGTLMSRAKLAHCGDTKQLLPELASFRPTFLLTIPRVLEKVYNSASQKAHAEGKGKIFDAAAATAIAWAEARAKGDGKVPLALNLKHKVFDRLVYTKLRAALGGRTTHTISGGAPLGERLTYFFGGIGLTVCEGYGLTETSPAIAVNPIEAIKPGTVGLPVPGTTIRIAEDGEIEAKGKMVFAGYWHNDAATQEVMTADGFFRTGDLGELDAQGYLRITGRKKELLVTSGGKNVAPAVLEDRINAHPLVAQSMVIGDAKPYISALITLDPESLPHWLSQHGKPADTSLEALVKDADLLADIQAAVDDANKAVSKAESIRKFEVLPVEWSIDAGQLTPKQSIRRHVLTAEYAAKIEAMYAR</sequence>